<dbReference type="STRING" id="205920.ECH_0215"/>
<dbReference type="HOGENOM" id="CLU_2751395_0_0_5"/>
<dbReference type="Proteomes" id="UP000008320">
    <property type="component" value="Chromosome"/>
</dbReference>
<feature type="transmembrane region" description="Helical" evidence="1">
    <location>
        <begin position="21"/>
        <end position="43"/>
    </location>
</feature>
<evidence type="ECO:0000256" key="1">
    <source>
        <dbReference type="SAM" id="Phobius"/>
    </source>
</evidence>
<organism evidence="2 3">
    <name type="scientific">Ehrlichia chaffeensis (strain ATCC CRL-10679 / Arkansas)</name>
    <dbReference type="NCBI Taxonomy" id="205920"/>
    <lineage>
        <taxon>Bacteria</taxon>
        <taxon>Pseudomonadati</taxon>
        <taxon>Pseudomonadota</taxon>
        <taxon>Alphaproteobacteria</taxon>
        <taxon>Rickettsiales</taxon>
        <taxon>Anaplasmataceae</taxon>
        <taxon>Ehrlichia</taxon>
    </lineage>
</organism>
<keyword evidence="3" id="KW-1185">Reference proteome</keyword>
<protein>
    <submittedName>
        <fullName evidence="2">Uncharacterized protein</fullName>
    </submittedName>
</protein>
<gene>
    <name evidence="2" type="ordered locus">ECH_0215</name>
</gene>
<keyword evidence="1" id="KW-0812">Transmembrane</keyword>
<evidence type="ECO:0000313" key="2">
    <source>
        <dbReference type="EMBL" id="ABD44966.1"/>
    </source>
</evidence>
<sequence length="70" mass="8665">MYKKKFLVVLNYKKICVLKILEHWMLYWFYLEYVSSMIVYRFFRIDFTLIGLPVIINDEICRKATHLLHC</sequence>
<dbReference type="KEGG" id="ech:ECH_0215"/>
<dbReference type="EMBL" id="CP000236">
    <property type="protein sequence ID" value="ABD44966.1"/>
    <property type="molecule type" value="Genomic_DNA"/>
</dbReference>
<evidence type="ECO:0000313" key="3">
    <source>
        <dbReference type="Proteomes" id="UP000008320"/>
    </source>
</evidence>
<name>Q2GHP5_EHRCR</name>
<dbReference type="AlphaFoldDB" id="Q2GHP5"/>
<proteinExistence type="predicted"/>
<keyword evidence="1" id="KW-1133">Transmembrane helix</keyword>
<accession>Q2GHP5</accession>
<keyword evidence="1" id="KW-0472">Membrane</keyword>
<reference evidence="2 3" key="1">
    <citation type="journal article" date="2006" name="PLoS Genet.">
        <title>Comparative genomics of emerging human ehrlichiosis agents.</title>
        <authorList>
            <person name="Dunning Hotopp J.C."/>
            <person name="Lin M."/>
            <person name="Madupu R."/>
            <person name="Crabtree J."/>
            <person name="Angiuoli S.V."/>
            <person name="Eisen J.A."/>
            <person name="Seshadri R."/>
            <person name="Ren Q."/>
            <person name="Wu M."/>
            <person name="Utterback T.R."/>
            <person name="Smith S."/>
            <person name="Lewis M."/>
            <person name="Khouri H."/>
            <person name="Zhang C."/>
            <person name="Niu H."/>
            <person name="Lin Q."/>
            <person name="Ohashi N."/>
            <person name="Zhi N."/>
            <person name="Nelson W."/>
            <person name="Brinkac L.M."/>
            <person name="Dodson R.J."/>
            <person name="Rosovitz M.J."/>
            <person name="Sundaram J."/>
            <person name="Daugherty S.C."/>
            <person name="Davidsen T."/>
            <person name="Durkin A.S."/>
            <person name="Gwinn M."/>
            <person name="Haft D.H."/>
            <person name="Selengut J.D."/>
            <person name="Sullivan S.A."/>
            <person name="Zafar N."/>
            <person name="Zhou L."/>
            <person name="Benahmed F."/>
            <person name="Forberger H."/>
            <person name="Halpin R."/>
            <person name="Mulligan S."/>
            <person name="Robinson J."/>
            <person name="White O."/>
            <person name="Rikihisa Y."/>
            <person name="Tettelin H."/>
        </authorList>
    </citation>
    <scope>NUCLEOTIDE SEQUENCE [LARGE SCALE GENOMIC DNA]</scope>
    <source>
        <strain evidence="3">ATCC CRL-10679 / Arkansas</strain>
    </source>
</reference>